<proteinExistence type="predicted"/>
<protein>
    <submittedName>
        <fullName evidence="1">Uncharacterized protein</fullName>
    </submittedName>
</protein>
<dbReference type="AlphaFoldDB" id="A0A091DJP0"/>
<keyword evidence="2" id="KW-1185">Reference proteome</keyword>
<accession>A0A091DJP0</accession>
<name>A0A091DJP0_FUKDA</name>
<sequence length="86" mass="9248">MGHNTVKLIPLMGTRGESCLEHNLDSGSEENVHRGVVRWYQCIIFSSALKPCMVAHTCDLATLAAADWGAPVDWEQAVGHGVASSL</sequence>
<evidence type="ECO:0000313" key="1">
    <source>
        <dbReference type="EMBL" id="KFO30505.1"/>
    </source>
</evidence>
<evidence type="ECO:0000313" key="2">
    <source>
        <dbReference type="Proteomes" id="UP000028990"/>
    </source>
</evidence>
<dbReference type="EMBL" id="KN122403">
    <property type="protein sequence ID" value="KFO30505.1"/>
    <property type="molecule type" value="Genomic_DNA"/>
</dbReference>
<gene>
    <name evidence="1" type="ORF">H920_08082</name>
</gene>
<dbReference type="Proteomes" id="UP000028990">
    <property type="component" value="Unassembled WGS sequence"/>
</dbReference>
<organism evidence="1 2">
    <name type="scientific">Fukomys damarensis</name>
    <name type="common">Damaraland mole rat</name>
    <name type="synonym">Cryptomys damarensis</name>
    <dbReference type="NCBI Taxonomy" id="885580"/>
    <lineage>
        <taxon>Eukaryota</taxon>
        <taxon>Metazoa</taxon>
        <taxon>Chordata</taxon>
        <taxon>Craniata</taxon>
        <taxon>Vertebrata</taxon>
        <taxon>Euteleostomi</taxon>
        <taxon>Mammalia</taxon>
        <taxon>Eutheria</taxon>
        <taxon>Euarchontoglires</taxon>
        <taxon>Glires</taxon>
        <taxon>Rodentia</taxon>
        <taxon>Hystricomorpha</taxon>
        <taxon>Bathyergidae</taxon>
        <taxon>Fukomys</taxon>
    </lineage>
</organism>
<reference evidence="1 2" key="1">
    <citation type="submission" date="2013-11" db="EMBL/GenBank/DDBJ databases">
        <title>The Damaraland mole rat (Fukomys damarensis) genome and evolution of African mole rats.</title>
        <authorList>
            <person name="Gladyshev V.N."/>
            <person name="Fang X."/>
        </authorList>
    </citation>
    <scope>NUCLEOTIDE SEQUENCE [LARGE SCALE GENOMIC DNA]</scope>
    <source>
        <tissue evidence="1">Liver</tissue>
    </source>
</reference>